<dbReference type="Gene3D" id="3.40.1160.10">
    <property type="entry name" value="Acetylglutamate kinase-like"/>
    <property type="match status" value="1"/>
</dbReference>
<keyword evidence="3 8" id="KW-0641">Proline biosynthesis</keyword>
<dbReference type="PROSITE" id="PS00902">
    <property type="entry name" value="GLUTAMATE_5_KINASE"/>
    <property type="match status" value="1"/>
</dbReference>
<gene>
    <name evidence="8 10" type="primary">proB</name>
    <name evidence="10" type="ORF">CAFE_28660</name>
    <name evidence="11" type="ORF">HCR03_12540</name>
</gene>
<keyword evidence="1 8" id="KW-0963">Cytoplasm</keyword>
<dbReference type="EC" id="2.7.2.11" evidence="8"/>
<dbReference type="RefSeq" id="WP_066646990.1">
    <property type="nucleotide sequence ID" value="NZ_CP060286.1"/>
</dbReference>
<accession>A0A7G8TG78</accession>
<keyword evidence="4 8" id="KW-0808">Transferase</keyword>
<dbReference type="SUPFAM" id="SSF53633">
    <property type="entry name" value="Carbamate kinase-like"/>
    <property type="match status" value="1"/>
</dbReference>
<dbReference type="GO" id="GO:0055129">
    <property type="term" value="P:L-proline biosynthetic process"/>
    <property type="evidence" value="ECO:0007669"/>
    <property type="project" value="UniProtKB-UniRule"/>
</dbReference>
<dbReference type="InterPro" id="IPR001057">
    <property type="entry name" value="Glu/AcGlu_kinase"/>
</dbReference>
<evidence type="ECO:0000313" key="13">
    <source>
        <dbReference type="Proteomes" id="UP000515909"/>
    </source>
</evidence>
<dbReference type="GO" id="GO:0005524">
    <property type="term" value="F:ATP binding"/>
    <property type="evidence" value="ECO:0007669"/>
    <property type="project" value="UniProtKB-KW"/>
</dbReference>
<evidence type="ECO:0000256" key="1">
    <source>
        <dbReference type="ARBA" id="ARBA00022490"/>
    </source>
</evidence>
<dbReference type="GO" id="GO:0005829">
    <property type="term" value="C:cytosol"/>
    <property type="evidence" value="ECO:0007669"/>
    <property type="project" value="TreeGrafter"/>
</dbReference>
<dbReference type="InterPro" id="IPR041739">
    <property type="entry name" value="G5K_ProB"/>
</dbReference>
<evidence type="ECO:0000313" key="12">
    <source>
        <dbReference type="Proteomes" id="UP000469440"/>
    </source>
</evidence>
<evidence type="ECO:0000256" key="8">
    <source>
        <dbReference type="HAMAP-Rule" id="MF_00456"/>
    </source>
</evidence>
<dbReference type="PIRSF" id="PIRSF000729">
    <property type="entry name" value="GK"/>
    <property type="match status" value="1"/>
</dbReference>
<evidence type="ECO:0000256" key="5">
    <source>
        <dbReference type="ARBA" id="ARBA00022741"/>
    </source>
</evidence>
<dbReference type="PRINTS" id="PR00474">
    <property type="entry name" value="GLU5KINASE"/>
</dbReference>
<accession>A0A6N8I233</accession>
<dbReference type="CDD" id="cd04242">
    <property type="entry name" value="AAK_G5K_ProB"/>
    <property type="match status" value="1"/>
</dbReference>
<keyword evidence="6 8" id="KW-0418">Kinase</keyword>
<evidence type="ECO:0000256" key="7">
    <source>
        <dbReference type="ARBA" id="ARBA00022840"/>
    </source>
</evidence>
<comment type="subcellular location">
    <subcellularLocation>
        <location evidence="8">Cytoplasm</location>
    </subcellularLocation>
</comment>
<dbReference type="InterPro" id="IPR001048">
    <property type="entry name" value="Asp/Glu/Uridylate_kinase"/>
</dbReference>
<keyword evidence="7 8" id="KW-0067">ATP-binding</keyword>
<dbReference type="EMBL" id="CP060286">
    <property type="protein sequence ID" value="QNK42619.1"/>
    <property type="molecule type" value="Genomic_DNA"/>
</dbReference>
<feature type="binding site" evidence="8">
    <location>
        <position position="140"/>
    </location>
    <ligand>
        <name>substrate</name>
    </ligand>
</feature>
<dbReference type="PANTHER" id="PTHR43654">
    <property type="entry name" value="GLUTAMATE 5-KINASE"/>
    <property type="match status" value="1"/>
</dbReference>
<dbReference type="PANTHER" id="PTHR43654:SF1">
    <property type="entry name" value="ISOPENTENYL PHOSPHATE KINASE"/>
    <property type="match status" value="1"/>
</dbReference>
<sequence>MSSVTQAKRIVVKVGTSTLTYENGKLNLRRIERLCKVLSDLQNSGREMVLVTSGAIGVGVGKLGLRERPRETEKRQAVAAVGQCELMFIYDKFFGEYNRTVAQVLLTGDVIASENTRKNTENTFQELIGMDIIPVVNENDTVVVDELVGNQIGDNDTLSAIVARLIGADLLILLTDIDGLYDDNPSVNPNASRIPVVPQVTDEIRALAGGAGSRRGTGGMRTKVDAADFVNQAGIPCCIMSGAYPEKLYDLFEGAQIGTVFGRKNG</sequence>
<comment type="similarity">
    <text evidence="8">Belongs to the glutamate 5-kinase family.</text>
</comment>
<comment type="catalytic activity">
    <reaction evidence="8">
        <text>L-glutamate + ATP = L-glutamyl 5-phosphate + ADP</text>
        <dbReference type="Rhea" id="RHEA:14877"/>
        <dbReference type="ChEBI" id="CHEBI:29985"/>
        <dbReference type="ChEBI" id="CHEBI:30616"/>
        <dbReference type="ChEBI" id="CHEBI:58274"/>
        <dbReference type="ChEBI" id="CHEBI:456216"/>
        <dbReference type="EC" id="2.7.2.11"/>
    </reaction>
</comment>
<dbReference type="InterPro" id="IPR005715">
    <property type="entry name" value="Glu_5kinase/COase_Synthase"/>
</dbReference>
<dbReference type="HAMAP" id="MF_00456">
    <property type="entry name" value="ProB"/>
    <property type="match status" value="1"/>
</dbReference>
<proteinExistence type="inferred from homology"/>
<feature type="binding site" evidence="8">
    <location>
        <begin position="175"/>
        <end position="176"/>
    </location>
    <ligand>
        <name>ATP</name>
        <dbReference type="ChEBI" id="CHEBI:30616"/>
    </ligand>
</feature>
<dbReference type="AlphaFoldDB" id="A0A6N8I233"/>
<dbReference type="Pfam" id="PF00696">
    <property type="entry name" value="AA_kinase"/>
    <property type="match status" value="1"/>
</dbReference>
<name>A0A6N8I233_9FIRM</name>
<evidence type="ECO:0000256" key="2">
    <source>
        <dbReference type="ARBA" id="ARBA00022605"/>
    </source>
</evidence>
<reference evidence="10 12" key="1">
    <citation type="submission" date="2019-09" db="EMBL/GenBank/DDBJ databases">
        <title>Genome sequence of Clostridium sp. EA1.</title>
        <authorList>
            <person name="Poehlein A."/>
            <person name="Bengelsdorf F.R."/>
            <person name="Daniel R."/>
        </authorList>
    </citation>
    <scope>NUCLEOTIDE SEQUENCE [LARGE SCALE GENOMIC DNA]</scope>
    <source>
        <strain evidence="10 12">EA1</strain>
    </source>
</reference>
<comment type="function">
    <text evidence="8">Catalyzes the transfer of a phosphate group to glutamate to form L-glutamate 5-phosphate.</text>
</comment>
<evidence type="ECO:0000256" key="4">
    <source>
        <dbReference type="ARBA" id="ARBA00022679"/>
    </source>
</evidence>
<dbReference type="InterPro" id="IPR011529">
    <property type="entry name" value="Glu_5kinase"/>
</dbReference>
<keyword evidence="12" id="KW-1185">Reference proteome</keyword>
<dbReference type="EMBL" id="VWXL01000084">
    <property type="protein sequence ID" value="MVB12134.1"/>
    <property type="molecule type" value="Genomic_DNA"/>
</dbReference>
<evidence type="ECO:0000313" key="11">
    <source>
        <dbReference type="EMBL" id="QNK42619.1"/>
    </source>
</evidence>
<organism evidence="10 12">
    <name type="scientific">Caproicibacter fermentans</name>
    <dbReference type="NCBI Taxonomy" id="2576756"/>
    <lineage>
        <taxon>Bacteria</taxon>
        <taxon>Bacillati</taxon>
        <taxon>Bacillota</taxon>
        <taxon>Clostridia</taxon>
        <taxon>Eubacteriales</taxon>
        <taxon>Acutalibacteraceae</taxon>
        <taxon>Caproicibacter</taxon>
    </lineage>
</organism>
<evidence type="ECO:0000256" key="6">
    <source>
        <dbReference type="ARBA" id="ARBA00022777"/>
    </source>
</evidence>
<feature type="domain" description="Aspartate/glutamate/uridylate kinase" evidence="9">
    <location>
        <begin position="8"/>
        <end position="241"/>
    </location>
</feature>
<dbReference type="NCBIfam" id="TIGR01027">
    <property type="entry name" value="proB"/>
    <property type="match status" value="1"/>
</dbReference>
<dbReference type="Proteomes" id="UP000469440">
    <property type="component" value="Unassembled WGS sequence"/>
</dbReference>
<comment type="pathway">
    <text evidence="8">Amino-acid biosynthesis; L-proline biosynthesis; L-glutamate 5-semialdehyde from L-glutamate: step 1/2.</text>
</comment>
<dbReference type="InterPro" id="IPR036393">
    <property type="entry name" value="AceGlu_kinase-like_sf"/>
</dbReference>
<dbReference type="Proteomes" id="UP000515909">
    <property type="component" value="Chromosome"/>
</dbReference>
<dbReference type="KEGG" id="cfem:HCR03_12540"/>
<feature type="binding site" evidence="8">
    <location>
        <position position="13"/>
    </location>
    <ligand>
        <name>ATP</name>
        <dbReference type="ChEBI" id="CHEBI:30616"/>
    </ligand>
</feature>
<reference evidence="11 13" key="2">
    <citation type="submission" date="2020-08" db="EMBL/GenBank/DDBJ databases">
        <title>The isolate Caproiciproducens sp. 7D4C2 produces n-caproate at mildly acidic conditions from hexoses: genome and rBOX comparison with related strains and chain-elongating bacteria.</title>
        <authorList>
            <person name="Esquivel-Elizondo S."/>
            <person name="Bagci C."/>
            <person name="Temovska M."/>
            <person name="Jeon B.S."/>
            <person name="Bessarab I."/>
            <person name="Williams R.B.H."/>
            <person name="Huson D.H."/>
            <person name="Angenent L.T."/>
        </authorList>
    </citation>
    <scope>NUCLEOTIDE SEQUENCE [LARGE SCALE GENOMIC DNA]</scope>
    <source>
        <strain evidence="11 13">7D4C2</strain>
    </source>
</reference>
<dbReference type="FunFam" id="3.40.1160.10:FF:000018">
    <property type="entry name" value="Glutamate 5-kinase"/>
    <property type="match status" value="1"/>
</dbReference>
<keyword evidence="2 8" id="KW-0028">Amino-acid biosynthesis</keyword>
<dbReference type="GO" id="GO:0004349">
    <property type="term" value="F:glutamate 5-kinase activity"/>
    <property type="evidence" value="ECO:0007669"/>
    <property type="project" value="UniProtKB-UniRule"/>
</dbReference>
<feature type="binding site" evidence="8">
    <location>
        <position position="155"/>
    </location>
    <ligand>
        <name>substrate</name>
    </ligand>
</feature>
<evidence type="ECO:0000259" key="9">
    <source>
        <dbReference type="Pfam" id="PF00696"/>
    </source>
</evidence>
<protein>
    <recommendedName>
        <fullName evidence="8">Glutamate 5-kinase</fullName>
        <ecNumber evidence="8">2.7.2.11</ecNumber>
    </recommendedName>
    <alternativeName>
        <fullName evidence="8">Gamma-glutamyl kinase</fullName>
        <shortName evidence="8">GK</shortName>
    </alternativeName>
</protein>
<feature type="binding site" evidence="8">
    <location>
        <position position="53"/>
    </location>
    <ligand>
        <name>substrate</name>
    </ligand>
</feature>
<dbReference type="OrthoDB" id="9804434at2"/>
<dbReference type="UniPathway" id="UPA00098">
    <property type="reaction ID" value="UER00359"/>
</dbReference>
<dbReference type="InterPro" id="IPR019797">
    <property type="entry name" value="Glutamate_5-kinase_CS"/>
</dbReference>
<evidence type="ECO:0000256" key="3">
    <source>
        <dbReference type="ARBA" id="ARBA00022650"/>
    </source>
</evidence>
<keyword evidence="5 8" id="KW-0547">Nucleotide-binding</keyword>
<feature type="binding site" evidence="8">
    <location>
        <begin position="217"/>
        <end position="223"/>
    </location>
    <ligand>
        <name>ATP</name>
        <dbReference type="ChEBI" id="CHEBI:30616"/>
    </ligand>
</feature>
<evidence type="ECO:0000313" key="10">
    <source>
        <dbReference type="EMBL" id="MVB12134.1"/>
    </source>
</evidence>